<dbReference type="InterPro" id="IPR038408">
    <property type="entry name" value="GNK2_sf"/>
</dbReference>
<dbReference type="OrthoDB" id="1933521at2759"/>
<comment type="similarity">
    <text evidence="5">Belongs to the cysteine-rich repeat secretory protein family.</text>
</comment>
<evidence type="ECO:0000313" key="7">
    <source>
        <dbReference type="EMBL" id="KAF9679085.1"/>
    </source>
</evidence>
<keyword evidence="4" id="KW-0677">Repeat</keyword>
<proteinExistence type="inferred from homology"/>
<dbReference type="PROSITE" id="PS51473">
    <property type="entry name" value="GNK2"/>
    <property type="match status" value="1"/>
</dbReference>
<organism evidence="7 8">
    <name type="scientific">Salix dunnii</name>
    <dbReference type="NCBI Taxonomy" id="1413687"/>
    <lineage>
        <taxon>Eukaryota</taxon>
        <taxon>Viridiplantae</taxon>
        <taxon>Streptophyta</taxon>
        <taxon>Embryophyta</taxon>
        <taxon>Tracheophyta</taxon>
        <taxon>Spermatophyta</taxon>
        <taxon>Magnoliopsida</taxon>
        <taxon>eudicotyledons</taxon>
        <taxon>Gunneridae</taxon>
        <taxon>Pentapetalae</taxon>
        <taxon>rosids</taxon>
        <taxon>fabids</taxon>
        <taxon>Malpighiales</taxon>
        <taxon>Salicaceae</taxon>
        <taxon>Saliceae</taxon>
        <taxon>Salix</taxon>
    </lineage>
</organism>
<dbReference type="AlphaFoldDB" id="A0A835MVP3"/>
<accession>A0A835MVP3</accession>
<evidence type="ECO:0000259" key="6">
    <source>
        <dbReference type="PROSITE" id="PS51473"/>
    </source>
</evidence>
<name>A0A835MVP3_9ROSI</name>
<evidence type="ECO:0000256" key="5">
    <source>
        <dbReference type="ARBA" id="ARBA00038515"/>
    </source>
</evidence>
<feature type="domain" description="Gnk2-homologous" evidence="6">
    <location>
        <begin position="1"/>
        <end position="69"/>
    </location>
</feature>
<keyword evidence="2" id="KW-0964">Secreted</keyword>
<dbReference type="CDD" id="cd23509">
    <property type="entry name" value="Gnk2-like"/>
    <property type="match status" value="1"/>
</dbReference>
<sequence>MEGFALGSFGQENRDRPHGLLLCRGDLSSSDCRACVADATREILKRCPYSKQGFIACDSCLSKYTNKDFFGQIDSQNRIYLYNVRNVSNPVIFDQRTEALLSLLANKASYIARKMHAAGELDL</sequence>
<dbReference type="Proteomes" id="UP000657918">
    <property type="component" value="Unassembled WGS sequence"/>
</dbReference>
<evidence type="ECO:0000256" key="2">
    <source>
        <dbReference type="ARBA" id="ARBA00022525"/>
    </source>
</evidence>
<reference evidence="7 8" key="1">
    <citation type="submission" date="2020-10" db="EMBL/GenBank/DDBJ databases">
        <title>Plant Genome Project.</title>
        <authorList>
            <person name="Zhang R.-G."/>
        </authorList>
    </citation>
    <scope>NUCLEOTIDE SEQUENCE [LARGE SCALE GENOMIC DNA]</scope>
    <source>
        <strain evidence="7">FAFU-HL-1</strain>
        <tissue evidence="7">Leaf</tissue>
    </source>
</reference>
<dbReference type="PANTHER" id="PTHR32411">
    <property type="entry name" value="CYSTEINE-RICH REPEAT SECRETORY PROTEIN 38-RELATED"/>
    <property type="match status" value="1"/>
</dbReference>
<dbReference type="GO" id="GO:0005576">
    <property type="term" value="C:extracellular region"/>
    <property type="evidence" value="ECO:0007669"/>
    <property type="project" value="UniProtKB-SubCell"/>
</dbReference>
<gene>
    <name evidence="7" type="ORF">SADUNF_Sadunf07G0103400</name>
</gene>
<evidence type="ECO:0000313" key="8">
    <source>
        <dbReference type="Proteomes" id="UP000657918"/>
    </source>
</evidence>
<evidence type="ECO:0000256" key="1">
    <source>
        <dbReference type="ARBA" id="ARBA00004613"/>
    </source>
</evidence>
<dbReference type="InterPro" id="IPR050581">
    <property type="entry name" value="CRR_secretory_protein"/>
</dbReference>
<dbReference type="PANTHER" id="PTHR32411:SF51">
    <property type="entry name" value="GNK2-HOMOLOGOUS DOMAIN-CONTAINING PROTEIN"/>
    <property type="match status" value="1"/>
</dbReference>
<keyword evidence="3" id="KW-0732">Signal</keyword>
<comment type="subcellular location">
    <subcellularLocation>
        <location evidence="1">Secreted</location>
    </subcellularLocation>
</comment>
<protein>
    <recommendedName>
        <fullName evidence="6">Gnk2-homologous domain-containing protein</fullName>
    </recommendedName>
</protein>
<dbReference type="Pfam" id="PF01657">
    <property type="entry name" value="Stress-antifung"/>
    <property type="match status" value="1"/>
</dbReference>
<evidence type="ECO:0000256" key="4">
    <source>
        <dbReference type="ARBA" id="ARBA00022737"/>
    </source>
</evidence>
<comment type="caution">
    <text evidence="7">The sequence shown here is derived from an EMBL/GenBank/DDBJ whole genome shotgun (WGS) entry which is preliminary data.</text>
</comment>
<evidence type="ECO:0000256" key="3">
    <source>
        <dbReference type="ARBA" id="ARBA00022729"/>
    </source>
</evidence>
<dbReference type="InterPro" id="IPR002902">
    <property type="entry name" value="GNK2"/>
</dbReference>
<dbReference type="Gene3D" id="3.30.430.20">
    <property type="entry name" value="Gnk2 domain, C-X8-C-X2-C motif"/>
    <property type="match status" value="1"/>
</dbReference>
<keyword evidence="8" id="KW-1185">Reference proteome</keyword>
<dbReference type="EMBL" id="JADGMS010000007">
    <property type="protein sequence ID" value="KAF9679085.1"/>
    <property type="molecule type" value="Genomic_DNA"/>
</dbReference>